<dbReference type="Proteomes" id="UP000319210">
    <property type="component" value="Unassembled WGS sequence"/>
</dbReference>
<dbReference type="EMBL" id="BJMM01000018">
    <property type="protein sequence ID" value="GEB51127.1"/>
    <property type="molecule type" value="Genomic_DNA"/>
</dbReference>
<sequence length="80" mass="8675">MMLAELLLELLPSRVRSLRRFVWAAVLLAAVAAIAAYAAARTWGAGYGDRALWAGVAGGVVLLGYGVAFPFVRERWQRQG</sequence>
<dbReference type="AlphaFoldDB" id="A0A4Y3R2I2"/>
<evidence type="ECO:0000313" key="2">
    <source>
        <dbReference type="EMBL" id="GEB51127.1"/>
    </source>
</evidence>
<comment type="caution">
    <text evidence="2">The sequence shown here is derived from an EMBL/GenBank/DDBJ whole genome shotgun (WGS) entry which is preliminary data.</text>
</comment>
<keyword evidence="3" id="KW-1185">Reference proteome</keyword>
<feature type="transmembrane region" description="Helical" evidence="1">
    <location>
        <begin position="52"/>
        <end position="72"/>
    </location>
</feature>
<name>A0A4Y3R2I2_STRCI</name>
<keyword evidence="1" id="KW-1133">Transmembrane helix</keyword>
<keyword evidence="1" id="KW-0472">Membrane</keyword>
<feature type="transmembrane region" description="Helical" evidence="1">
    <location>
        <begin position="21"/>
        <end position="40"/>
    </location>
</feature>
<reference evidence="2 3" key="1">
    <citation type="submission" date="2019-06" db="EMBL/GenBank/DDBJ databases">
        <title>Whole genome shotgun sequence of Streptomyces cacaoi subsp. cacaoi NBRC 12748.</title>
        <authorList>
            <person name="Hosoyama A."/>
            <person name="Uohara A."/>
            <person name="Ohji S."/>
            <person name="Ichikawa N."/>
        </authorList>
    </citation>
    <scope>NUCLEOTIDE SEQUENCE [LARGE SCALE GENOMIC DNA]</scope>
    <source>
        <strain evidence="2 3">NBRC 12748</strain>
    </source>
</reference>
<proteinExistence type="predicted"/>
<evidence type="ECO:0000256" key="1">
    <source>
        <dbReference type="SAM" id="Phobius"/>
    </source>
</evidence>
<protein>
    <submittedName>
        <fullName evidence="2">Uncharacterized protein</fullName>
    </submittedName>
</protein>
<keyword evidence="1" id="KW-0812">Transmembrane</keyword>
<gene>
    <name evidence="2" type="ORF">SCA03_36780</name>
</gene>
<organism evidence="2 3">
    <name type="scientific">Streptomyces cacaoi</name>
    <dbReference type="NCBI Taxonomy" id="1898"/>
    <lineage>
        <taxon>Bacteria</taxon>
        <taxon>Bacillati</taxon>
        <taxon>Actinomycetota</taxon>
        <taxon>Actinomycetes</taxon>
        <taxon>Kitasatosporales</taxon>
        <taxon>Streptomycetaceae</taxon>
        <taxon>Streptomyces</taxon>
    </lineage>
</organism>
<evidence type="ECO:0000313" key="3">
    <source>
        <dbReference type="Proteomes" id="UP000319210"/>
    </source>
</evidence>
<accession>A0A4Y3R2I2</accession>